<gene>
    <name evidence="1" type="ORF">BAOM_2411</name>
</gene>
<dbReference type="Proteomes" id="UP000283095">
    <property type="component" value="Chromosome"/>
</dbReference>
<organism evidence="1 2">
    <name type="scientific">Peribacillus asahii</name>
    <dbReference type="NCBI Taxonomy" id="228899"/>
    <lineage>
        <taxon>Bacteria</taxon>
        <taxon>Bacillati</taxon>
        <taxon>Bacillota</taxon>
        <taxon>Bacilli</taxon>
        <taxon>Bacillales</taxon>
        <taxon>Bacillaceae</taxon>
        <taxon>Peribacillus</taxon>
    </lineage>
</organism>
<dbReference type="RefSeq" id="WP_180319835.1">
    <property type="nucleotide sequence ID" value="NZ_CP026095.1"/>
</dbReference>
<accession>A0A3T0KRU1</accession>
<name>A0A3T0KRU1_9BACI</name>
<protein>
    <submittedName>
        <fullName evidence="1">Uncharacterized protein</fullName>
    </submittedName>
</protein>
<evidence type="ECO:0000313" key="2">
    <source>
        <dbReference type="Proteomes" id="UP000283095"/>
    </source>
</evidence>
<dbReference type="EMBL" id="CP026095">
    <property type="protein sequence ID" value="AZV43020.1"/>
    <property type="molecule type" value="Genomic_DNA"/>
</dbReference>
<sequence>MNFHFNWSIEWIQDYESPWGILEKFSYANVIDGNTILELIGNENVKQLKSISNAGSSHRNLIYFFSIDSELSQKIIGIDLKEYHAKLVDKLIHKIPNIKYESKYFHSNLSYCPICLSKGYHSILHQLIIFDHCAFHPEQKLIERCVRCNKLMPEYLINKGFKEAFRCSCGHHFLDSENIRSIFLSWKNQPKIQNTIINSWLNLPREKVYQYHLIYPFDNYKKYFVINNTDYLTMIPQLMIHAFYDKSPKSKEIIKISSNKGILKIKNDYRLLKENYLKAYSRQFSDFRFNEKHKIDSFFFEIYKQTRIIYKAISRFILRNIIRDHKKCVEIFNKARQNGDVCPHALAFIWWKMECEGIDSPWEIEIHTKVHETYDFEWIKERFSIFLHGTFMTHLEEVLNPISREEEFDFFNCNVSSINYILNKIVSHLLIERYIKWLEVIQNPKKFKRLHPDDTIPMYLAKIPRNSKKEIVFYFPSGRIKYMKNLIKDISDQVNCPINKNKMYPSFKSPIQIVMDKIDKRR</sequence>
<reference evidence="1 2" key="1">
    <citation type="submission" date="2018-01" db="EMBL/GenBank/DDBJ databases">
        <title>Bacillus asahii Genome sequencing and assembly.</title>
        <authorList>
            <person name="Jiang H."/>
            <person name="Feng Y."/>
            <person name="Zhao F."/>
            <person name="Lin X."/>
        </authorList>
    </citation>
    <scope>NUCLEOTIDE SEQUENCE [LARGE SCALE GENOMIC DNA]</scope>
    <source>
        <strain evidence="1 2">OM18</strain>
    </source>
</reference>
<proteinExistence type="predicted"/>
<dbReference type="AlphaFoldDB" id="A0A3T0KRU1"/>
<evidence type="ECO:0000313" key="1">
    <source>
        <dbReference type="EMBL" id="AZV43020.1"/>
    </source>
</evidence>
<dbReference type="KEGG" id="pasa:BAOM_2411"/>